<feature type="region of interest" description="Disordered" evidence="1">
    <location>
        <begin position="48"/>
        <end position="71"/>
    </location>
</feature>
<feature type="compositionally biased region" description="Polar residues" evidence="1">
    <location>
        <begin position="50"/>
        <end position="67"/>
    </location>
</feature>
<name>A0AAD8LZ05_9APIA</name>
<dbReference type="InterPro" id="IPR016169">
    <property type="entry name" value="FAD-bd_PCMH_sub2"/>
</dbReference>
<dbReference type="Gene3D" id="3.40.462.20">
    <property type="match status" value="1"/>
</dbReference>
<comment type="caution">
    <text evidence="2">The sequence shown here is derived from an EMBL/GenBank/DDBJ whole genome shotgun (WGS) entry which is preliminary data.</text>
</comment>
<dbReference type="PANTHER" id="PTHR32448">
    <property type="entry name" value="OS08G0158400 PROTEIN"/>
    <property type="match status" value="1"/>
</dbReference>
<dbReference type="AlphaFoldDB" id="A0AAD8LZ05"/>
<evidence type="ECO:0000313" key="2">
    <source>
        <dbReference type="EMBL" id="KAK1355665.1"/>
    </source>
</evidence>
<dbReference type="EMBL" id="JAUIZM010000011">
    <property type="protein sequence ID" value="KAK1355665.1"/>
    <property type="molecule type" value="Genomic_DNA"/>
</dbReference>
<dbReference type="Gene3D" id="3.30.465.10">
    <property type="match status" value="1"/>
</dbReference>
<accession>A0AAD8LZ05</accession>
<sequence length="311" mass="34701">MDDNEKVRKRAMKSSDKKSNLISRSLQYELPSVVGQNTIGRMNPIHKFTSPFSQSKRDVNSNATENCDPNIPAPKHVNVYASNFTTKTNASENCDPNIPTPSHVNGPSIDVTPSFVKSTALTSPHLEVSCLTGHSVRPLSALDQNCLIHDIKADGQCILSNASSRSDKKTMIFLFEALYLGLVDKMSSVMQQQFPELGVVKDDYFEVSWLEAMVYFSGFDLFTPPEILLNITVLPRPAFKSNNDCTQVPLPIERWSENVILEDLYSDKLAFAALSNPIEQRVVVEEILKLEIGAEDINQQNQLEGSRPHMD</sequence>
<protein>
    <submittedName>
        <fullName evidence="2">Uncharacterized protein</fullName>
    </submittedName>
</protein>
<feature type="region of interest" description="Disordered" evidence="1">
    <location>
        <begin position="1"/>
        <end position="20"/>
    </location>
</feature>
<reference evidence="2" key="1">
    <citation type="submission" date="2023-02" db="EMBL/GenBank/DDBJ databases">
        <title>Genome of toxic invasive species Heracleum sosnowskyi carries increased number of genes despite the absence of recent whole-genome duplications.</title>
        <authorList>
            <person name="Schelkunov M."/>
            <person name="Shtratnikova V."/>
            <person name="Makarenko M."/>
            <person name="Klepikova A."/>
            <person name="Omelchenko D."/>
            <person name="Novikova G."/>
            <person name="Obukhova E."/>
            <person name="Bogdanov V."/>
            <person name="Penin A."/>
            <person name="Logacheva M."/>
        </authorList>
    </citation>
    <scope>NUCLEOTIDE SEQUENCE</scope>
    <source>
        <strain evidence="2">Hsosn_3</strain>
        <tissue evidence="2">Leaf</tissue>
    </source>
</reference>
<evidence type="ECO:0000256" key="1">
    <source>
        <dbReference type="SAM" id="MobiDB-lite"/>
    </source>
</evidence>
<keyword evidence="3" id="KW-1185">Reference proteome</keyword>
<dbReference type="Proteomes" id="UP001237642">
    <property type="component" value="Unassembled WGS sequence"/>
</dbReference>
<evidence type="ECO:0000313" key="3">
    <source>
        <dbReference type="Proteomes" id="UP001237642"/>
    </source>
</evidence>
<proteinExistence type="predicted"/>
<organism evidence="2 3">
    <name type="scientific">Heracleum sosnowskyi</name>
    <dbReference type="NCBI Taxonomy" id="360622"/>
    <lineage>
        <taxon>Eukaryota</taxon>
        <taxon>Viridiplantae</taxon>
        <taxon>Streptophyta</taxon>
        <taxon>Embryophyta</taxon>
        <taxon>Tracheophyta</taxon>
        <taxon>Spermatophyta</taxon>
        <taxon>Magnoliopsida</taxon>
        <taxon>eudicotyledons</taxon>
        <taxon>Gunneridae</taxon>
        <taxon>Pentapetalae</taxon>
        <taxon>asterids</taxon>
        <taxon>campanulids</taxon>
        <taxon>Apiales</taxon>
        <taxon>Apiaceae</taxon>
        <taxon>Apioideae</taxon>
        <taxon>apioid superclade</taxon>
        <taxon>Tordylieae</taxon>
        <taxon>Tordyliinae</taxon>
        <taxon>Heracleum</taxon>
    </lineage>
</organism>
<gene>
    <name evidence="2" type="ORF">POM88_048921</name>
</gene>
<reference evidence="2" key="2">
    <citation type="submission" date="2023-05" db="EMBL/GenBank/DDBJ databases">
        <authorList>
            <person name="Schelkunov M.I."/>
        </authorList>
    </citation>
    <scope>NUCLEOTIDE SEQUENCE</scope>
    <source>
        <strain evidence="2">Hsosn_3</strain>
        <tissue evidence="2">Leaf</tissue>
    </source>
</reference>